<gene>
    <name evidence="1" type="ORF">R6Y96_01980</name>
</gene>
<evidence type="ECO:0000313" key="2">
    <source>
        <dbReference type="Proteomes" id="UP001305652"/>
    </source>
</evidence>
<dbReference type="Proteomes" id="UP001305652">
    <property type="component" value="Chromosome"/>
</dbReference>
<dbReference type="AlphaFoldDB" id="A0AAX4FVY5"/>
<evidence type="ECO:0000313" key="1">
    <source>
        <dbReference type="EMBL" id="WOX58047.1"/>
    </source>
</evidence>
<dbReference type="EMBL" id="CP137642">
    <property type="protein sequence ID" value="WOX58047.1"/>
    <property type="molecule type" value="Genomic_DNA"/>
</dbReference>
<organism evidence="1 2">
    <name type="scientific">Methanoculleus receptaculi</name>
    <dbReference type="NCBI Taxonomy" id="394967"/>
    <lineage>
        <taxon>Archaea</taxon>
        <taxon>Methanobacteriati</taxon>
        <taxon>Methanobacteriota</taxon>
        <taxon>Stenosarchaea group</taxon>
        <taxon>Methanomicrobia</taxon>
        <taxon>Methanomicrobiales</taxon>
        <taxon>Methanomicrobiaceae</taxon>
        <taxon>Methanoculleus</taxon>
    </lineage>
</organism>
<keyword evidence="2" id="KW-1185">Reference proteome</keyword>
<proteinExistence type="predicted"/>
<sequence>MASAEALTELRMNGVFVQEAPVLQKGDAFYTSADLFPGGVFQEDLVAGLIAEV</sequence>
<protein>
    <submittedName>
        <fullName evidence="1">Uncharacterized protein</fullName>
    </submittedName>
</protein>
<dbReference type="KEGG" id="mrc:R6Y96_01980"/>
<accession>A0AAX4FVY5</accession>
<name>A0AAX4FVY5_9EURY</name>
<reference evidence="1 2" key="1">
    <citation type="submission" date="2023-10" db="EMBL/GenBank/DDBJ databases">
        <title>The complete genome sequence of Methanoculleus receptaculi DSM 18860.</title>
        <authorList>
            <person name="Lai S.-J."/>
            <person name="You Y.-T."/>
            <person name="Chen S.-C."/>
        </authorList>
    </citation>
    <scope>NUCLEOTIDE SEQUENCE [LARGE SCALE GENOMIC DNA]</scope>
    <source>
        <strain evidence="1 2">DSM 18860</strain>
    </source>
</reference>